<evidence type="ECO:0000256" key="3">
    <source>
        <dbReference type="ARBA" id="ARBA00023242"/>
    </source>
</evidence>
<dbReference type="AlphaFoldDB" id="A0A1Q8RPJ4"/>
<dbReference type="InterPro" id="IPR007219">
    <property type="entry name" value="XnlR_reg_dom"/>
</dbReference>
<evidence type="ECO:0000256" key="2">
    <source>
        <dbReference type="ARBA" id="ARBA00022723"/>
    </source>
</evidence>
<evidence type="ECO:0000256" key="1">
    <source>
        <dbReference type="ARBA" id="ARBA00004123"/>
    </source>
</evidence>
<dbReference type="PROSITE" id="PS50048">
    <property type="entry name" value="ZN2_CY6_FUNGAL_2"/>
    <property type="match status" value="1"/>
</dbReference>
<keyword evidence="3" id="KW-0539">Nucleus</keyword>
<dbReference type="Pfam" id="PF00172">
    <property type="entry name" value="Zn_clus"/>
    <property type="match status" value="1"/>
</dbReference>
<feature type="compositionally biased region" description="Polar residues" evidence="4">
    <location>
        <begin position="114"/>
        <end position="127"/>
    </location>
</feature>
<organism evidence="6 7">
    <name type="scientific">Colletotrichum chlorophyti</name>
    <dbReference type="NCBI Taxonomy" id="708187"/>
    <lineage>
        <taxon>Eukaryota</taxon>
        <taxon>Fungi</taxon>
        <taxon>Dikarya</taxon>
        <taxon>Ascomycota</taxon>
        <taxon>Pezizomycotina</taxon>
        <taxon>Sordariomycetes</taxon>
        <taxon>Hypocreomycetidae</taxon>
        <taxon>Glomerellales</taxon>
        <taxon>Glomerellaceae</taxon>
        <taxon>Colletotrichum</taxon>
    </lineage>
</organism>
<dbReference type="GO" id="GO:0000981">
    <property type="term" value="F:DNA-binding transcription factor activity, RNA polymerase II-specific"/>
    <property type="evidence" value="ECO:0007669"/>
    <property type="project" value="InterPro"/>
</dbReference>
<evidence type="ECO:0000256" key="4">
    <source>
        <dbReference type="SAM" id="MobiDB-lite"/>
    </source>
</evidence>
<dbReference type="PANTHER" id="PTHR31001">
    <property type="entry name" value="UNCHARACTERIZED TRANSCRIPTIONAL REGULATORY PROTEIN"/>
    <property type="match status" value="1"/>
</dbReference>
<dbReference type="InterPro" id="IPR036864">
    <property type="entry name" value="Zn2-C6_fun-type_DNA-bd_sf"/>
</dbReference>
<dbReference type="Pfam" id="PF04082">
    <property type="entry name" value="Fungal_trans"/>
    <property type="match status" value="1"/>
</dbReference>
<dbReference type="CDD" id="cd00067">
    <property type="entry name" value="GAL4"/>
    <property type="match status" value="1"/>
</dbReference>
<keyword evidence="7" id="KW-1185">Reference proteome</keyword>
<evidence type="ECO:0000313" key="7">
    <source>
        <dbReference type="Proteomes" id="UP000186583"/>
    </source>
</evidence>
<dbReference type="Gene3D" id="4.10.240.10">
    <property type="entry name" value="Zn(2)-C6 fungal-type DNA-binding domain"/>
    <property type="match status" value="1"/>
</dbReference>
<dbReference type="OrthoDB" id="2269373at2759"/>
<feature type="domain" description="Zn(2)-C6 fungal-type" evidence="5">
    <location>
        <begin position="16"/>
        <end position="45"/>
    </location>
</feature>
<dbReference type="GO" id="GO:0003677">
    <property type="term" value="F:DNA binding"/>
    <property type="evidence" value="ECO:0007669"/>
    <property type="project" value="InterPro"/>
</dbReference>
<comment type="subcellular location">
    <subcellularLocation>
        <location evidence="1">Nucleus</location>
    </subcellularLocation>
</comment>
<gene>
    <name evidence="6" type="ORF">CCHL11_04091</name>
</gene>
<dbReference type="PANTHER" id="PTHR31001:SF85">
    <property type="entry name" value="ZN(II)2CYS6 TRANSCRIPTION FACTOR (EUROFUNG)"/>
    <property type="match status" value="1"/>
</dbReference>
<reference evidence="6 7" key="1">
    <citation type="submission" date="2016-11" db="EMBL/GenBank/DDBJ databases">
        <title>Draft Genome Assembly of Colletotrichum chlorophyti a pathogen of herbaceous plants.</title>
        <authorList>
            <person name="Gan P."/>
            <person name="Narusaka M."/>
            <person name="Tsushima A."/>
            <person name="Narusaka Y."/>
            <person name="Takano Y."/>
            <person name="Shirasu K."/>
        </authorList>
    </citation>
    <scope>NUCLEOTIDE SEQUENCE [LARGE SCALE GENOMIC DNA]</scope>
    <source>
        <strain evidence="6 7">NTL11</strain>
    </source>
</reference>
<dbReference type="PROSITE" id="PS00463">
    <property type="entry name" value="ZN2_CY6_FUNGAL_1"/>
    <property type="match status" value="1"/>
</dbReference>
<dbReference type="STRING" id="708187.A0A1Q8RPJ4"/>
<accession>A0A1Q8RPJ4</accession>
<dbReference type="GO" id="GO:0006351">
    <property type="term" value="P:DNA-templated transcription"/>
    <property type="evidence" value="ECO:0007669"/>
    <property type="project" value="InterPro"/>
</dbReference>
<comment type="caution">
    <text evidence="6">The sequence shown here is derived from an EMBL/GenBank/DDBJ whole genome shotgun (WGS) entry which is preliminary data.</text>
</comment>
<dbReference type="GO" id="GO:0005634">
    <property type="term" value="C:nucleus"/>
    <property type="evidence" value="ECO:0007669"/>
    <property type="project" value="UniProtKB-SubCell"/>
</dbReference>
<dbReference type="CDD" id="cd12148">
    <property type="entry name" value="fungal_TF_MHR"/>
    <property type="match status" value="1"/>
</dbReference>
<dbReference type="Proteomes" id="UP000186583">
    <property type="component" value="Unassembled WGS sequence"/>
</dbReference>
<feature type="region of interest" description="Disordered" evidence="4">
    <location>
        <begin position="91"/>
        <end position="132"/>
    </location>
</feature>
<sequence length="653" mass="73734">MSASQSALHQTHHKHACSLCARRKVKCDRNEPCSSCVKSQAGCSYEAPVASKPRKRAADEDLLARISQYEELMRKHNVDFTPLSFTWVPSRPGSTAKENEGENSSLASPPPYSLQPNSQPVNTTATGRNRRRRQLNGHFFKVSLAEPEPRDDPYVFDELPLHQLAYNNQPSLRELHPQPRHIYSLWQIFVDKVNPLLKIVHVPSLGRRVLDASWDPGAASKSLTAVLFVMYNLAVVAISAEECQASLGQPKEVLLARFRMASFRALVEADFLTTRDFEVLQAFVLFLFVEPDSDLTSTLTGAAIRIGHKIGLDRDKPDDKLSVLEKELRIRLWWQLNGVDSRVRSVKGQAMKNAPSRSEFGNIRSPLNVNDADLHPDMAEIPREHIGTTEMSAVLLKFEIYGWLRSSANASKLMEIIMQGSSSGVPPKLTAEALQELESNYNEKFLRHLDHSIPLHRLTYAVARLSTARMQFKLHHPRGQSAANDGEVHMSQHDSDVLFKASVTWLEMVDMAMQSGFSRRLIAHFTSKSTVDVYIYMISELRQRTSGQLVNVAWNLVEALYSNHPQLIEETDNKFFAALGELTLDAWESRKEALVQSHGDQTTPQPLQMLWRARRGDKVQSEELGITDEASLNDVGFPDDITIDWGYWSDFLR</sequence>
<keyword evidence="2" id="KW-0479">Metal-binding</keyword>
<evidence type="ECO:0000259" key="5">
    <source>
        <dbReference type="PROSITE" id="PS50048"/>
    </source>
</evidence>
<dbReference type="SMART" id="SM00066">
    <property type="entry name" value="GAL4"/>
    <property type="match status" value="1"/>
</dbReference>
<dbReference type="EMBL" id="MPGH01000132">
    <property type="protein sequence ID" value="OLN86221.1"/>
    <property type="molecule type" value="Genomic_DNA"/>
</dbReference>
<proteinExistence type="predicted"/>
<evidence type="ECO:0000313" key="6">
    <source>
        <dbReference type="EMBL" id="OLN86221.1"/>
    </source>
</evidence>
<dbReference type="InterPro" id="IPR001138">
    <property type="entry name" value="Zn2Cys6_DnaBD"/>
</dbReference>
<dbReference type="InterPro" id="IPR050613">
    <property type="entry name" value="Sec_Metabolite_Reg"/>
</dbReference>
<name>A0A1Q8RPJ4_9PEZI</name>
<dbReference type="SUPFAM" id="SSF57701">
    <property type="entry name" value="Zn2/Cys6 DNA-binding domain"/>
    <property type="match status" value="1"/>
</dbReference>
<dbReference type="GO" id="GO:0008270">
    <property type="term" value="F:zinc ion binding"/>
    <property type="evidence" value="ECO:0007669"/>
    <property type="project" value="InterPro"/>
</dbReference>
<protein>
    <submittedName>
        <fullName evidence="6">Putative transcriptional regulatory protein C139.03-like protein 8</fullName>
    </submittedName>
</protein>